<dbReference type="InterPro" id="IPR010211">
    <property type="entry name" value="Redox-sen_tscrpt-act_SoxR"/>
</dbReference>
<evidence type="ECO:0000256" key="8">
    <source>
        <dbReference type="ARBA" id="ARBA00023163"/>
    </source>
</evidence>
<dbReference type="PANTHER" id="PTHR30204">
    <property type="entry name" value="REDOX-CYCLING DRUG-SENSING TRANSCRIPTIONAL ACTIVATOR SOXR"/>
    <property type="match status" value="1"/>
</dbReference>
<dbReference type="PROSITE" id="PS00552">
    <property type="entry name" value="HTH_MERR_1"/>
    <property type="match status" value="1"/>
</dbReference>
<dbReference type="AlphaFoldDB" id="A0A2S5TK48"/>
<dbReference type="PROSITE" id="PS50937">
    <property type="entry name" value="HTH_MERR_2"/>
    <property type="match status" value="1"/>
</dbReference>
<dbReference type="GO" id="GO:0051537">
    <property type="term" value="F:2 iron, 2 sulfur cluster binding"/>
    <property type="evidence" value="ECO:0007669"/>
    <property type="project" value="UniProtKB-KW"/>
</dbReference>
<dbReference type="GO" id="GO:0003677">
    <property type="term" value="F:DNA binding"/>
    <property type="evidence" value="ECO:0007669"/>
    <property type="project" value="UniProtKB-KW"/>
</dbReference>
<evidence type="ECO:0000259" key="9">
    <source>
        <dbReference type="PROSITE" id="PS50937"/>
    </source>
</evidence>
<reference evidence="10 11" key="1">
    <citation type="submission" date="2018-02" db="EMBL/GenBank/DDBJ databases">
        <title>Genome sequencing of Solimonas sp. HR-BB.</title>
        <authorList>
            <person name="Lee Y."/>
            <person name="Jeon C.O."/>
        </authorList>
    </citation>
    <scope>NUCLEOTIDE SEQUENCE [LARGE SCALE GENOMIC DNA]</scope>
    <source>
        <strain evidence="10 11">HR-BB</strain>
    </source>
</reference>
<dbReference type="NCBIfam" id="TIGR01950">
    <property type="entry name" value="SoxR"/>
    <property type="match status" value="1"/>
</dbReference>
<evidence type="ECO:0000256" key="7">
    <source>
        <dbReference type="ARBA" id="ARBA00023125"/>
    </source>
</evidence>
<evidence type="ECO:0000256" key="1">
    <source>
        <dbReference type="ARBA" id="ARBA00014474"/>
    </source>
</evidence>
<dbReference type="InterPro" id="IPR009061">
    <property type="entry name" value="DNA-bd_dom_put_sf"/>
</dbReference>
<sequence>MPSPFDELSVGQVAKRSGVAVSTLHFYESRGLIRSRRNAGNQRRYTRDTLRHIAIIRVAQRVGIPLETIGAALAKLPEGRTPTLADWTRLSRSWREELDARIEQLTQLRDQLTDCIGCGCLSIERCRLRNPYDKLAAEGPGPRRLLKPKD</sequence>
<keyword evidence="3" id="KW-0479">Metal-binding</keyword>
<dbReference type="SUPFAM" id="SSF46955">
    <property type="entry name" value="Putative DNA-binding domain"/>
    <property type="match status" value="1"/>
</dbReference>
<accession>A0A2S5TK48</accession>
<dbReference type="Gene3D" id="1.10.1660.10">
    <property type="match status" value="1"/>
</dbReference>
<evidence type="ECO:0000256" key="5">
    <source>
        <dbReference type="ARBA" id="ARBA00023014"/>
    </source>
</evidence>
<evidence type="ECO:0000313" key="10">
    <source>
        <dbReference type="EMBL" id="PPE75168.1"/>
    </source>
</evidence>
<dbReference type="GO" id="GO:0046872">
    <property type="term" value="F:metal ion binding"/>
    <property type="evidence" value="ECO:0007669"/>
    <property type="project" value="UniProtKB-KW"/>
</dbReference>
<evidence type="ECO:0000256" key="4">
    <source>
        <dbReference type="ARBA" id="ARBA00023004"/>
    </source>
</evidence>
<dbReference type="GO" id="GO:0006979">
    <property type="term" value="P:response to oxidative stress"/>
    <property type="evidence" value="ECO:0007669"/>
    <property type="project" value="InterPro"/>
</dbReference>
<proteinExistence type="predicted"/>
<dbReference type="EMBL" id="PSNW01000002">
    <property type="protein sequence ID" value="PPE75168.1"/>
    <property type="molecule type" value="Genomic_DNA"/>
</dbReference>
<dbReference type="InterPro" id="IPR047057">
    <property type="entry name" value="MerR_fam"/>
</dbReference>
<organism evidence="10 11">
    <name type="scientific">Solimonas fluminis</name>
    <dbReference type="NCBI Taxonomy" id="2086571"/>
    <lineage>
        <taxon>Bacteria</taxon>
        <taxon>Pseudomonadati</taxon>
        <taxon>Pseudomonadota</taxon>
        <taxon>Gammaproteobacteria</taxon>
        <taxon>Nevskiales</taxon>
        <taxon>Nevskiaceae</taxon>
        <taxon>Solimonas</taxon>
    </lineage>
</organism>
<dbReference type="OrthoDB" id="9802944at2"/>
<keyword evidence="8" id="KW-0804">Transcription</keyword>
<dbReference type="Pfam" id="PF09278">
    <property type="entry name" value="MerR-DNA-bind"/>
    <property type="match status" value="1"/>
</dbReference>
<keyword evidence="5" id="KW-0411">Iron-sulfur</keyword>
<dbReference type="RefSeq" id="WP_104229394.1">
    <property type="nucleotide sequence ID" value="NZ_PSNW01000002.1"/>
</dbReference>
<keyword evidence="4" id="KW-0408">Iron</keyword>
<dbReference type="PANTHER" id="PTHR30204:SF0">
    <property type="entry name" value="REDOX-SENSITIVE TRANSCRIPTIONAL ACTIVATOR SOXR"/>
    <property type="match status" value="1"/>
</dbReference>
<dbReference type="SMART" id="SM00422">
    <property type="entry name" value="HTH_MERR"/>
    <property type="match status" value="1"/>
</dbReference>
<evidence type="ECO:0000256" key="3">
    <source>
        <dbReference type="ARBA" id="ARBA00022723"/>
    </source>
</evidence>
<dbReference type="Proteomes" id="UP000238220">
    <property type="component" value="Unassembled WGS sequence"/>
</dbReference>
<keyword evidence="6" id="KW-0805">Transcription regulation</keyword>
<feature type="domain" description="HTH merR-type" evidence="9">
    <location>
        <begin position="7"/>
        <end position="75"/>
    </location>
</feature>
<dbReference type="Pfam" id="PF00376">
    <property type="entry name" value="MerR"/>
    <property type="match status" value="1"/>
</dbReference>
<comment type="caution">
    <text evidence="10">The sequence shown here is derived from an EMBL/GenBank/DDBJ whole genome shotgun (WGS) entry which is preliminary data.</text>
</comment>
<dbReference type="CDD" id="cd01110">
    <property type="entry name" value="HTH_SoxR"/>
    <property type="match status" value="1"/>
</dbReference>
<keyword evidence="2" id="KW-0001">2Fe-2S</keyword>
<dbReference type="PRINTS" id="PR00040">
    <property type="entry name" value="HTHMERR"/>
</dbReference>
<evidence type="ECO:0000313" key="11">
    <source>
        <dbReference type="Proteomes" id="UP000238220"/>
    </source>
</evidence>
<name>A0A2S5TK48_9GAMM</name>
<dbReference type="InterPro" id="IPR015358">
    <property type="entry name" value="Tscrpt_reg_MerR_DNA-bd"/>
</dbReference>
<protein>
    <recommendedName>
        <fullName evidence="1">Redox-sensitive transcriptional activator SoxR</fullName>
    </recommendedName>
</protein>
<evidence type="ECO:0000256" key="2">
    <source>
        <dbReference type="ARBA" id="ARBA00022714"/>
    </source>
</evidence>
<keyword evidence="7" id="KW-0238">DNA-binding</keyword>
<gene>
    <name evidence="10" type="primary">soxR</name>
    <name evidence="10" type="ORF">C3942_05700</name>
</gene>
<dbReference type="GO" id="GO:0003700">
    <property type="term" value="F:DNA-binding transcription factor activity"/>
    <property type="evidence" value="ECO:0007669"/>
    <property type="project" value="InterPro"/>
</dbReference>
<keyword evidence="11" id="KW-1185">Reference proteome</keyword>
<dbReference type="InterPro" id="IPR000551">
    <property type="entry name" value="MerR-type_HTH_dom"/>
</dbReference>
<evidence type="ECO:0000256" key="6">
    <source>
        <dbReference type="ARBA" id="ARBA00023015"/>
    </source>
</evidence>